<dbReference type="PANTHER" id="PTHR22946">
    <property type="entry name" value="DIENELACTONE HYDROLASE DOMAIN-CONTAINING PROTEIN-RELATED"/>
    <property type="match status" value="1"/>
</dbReference>
<dbReference type="GO" id="GO:0008236">
    <property type="term" value="F:serine-type peptidase activity"/>
    <property type="evidence" value="ECO:0007669"/>
    <property type="project" value="InterPro"/>
</dbReference>
<dbReference type="GO" id="GO:0052689">
    <property type="term" value="F:carboxylic ester hydrolase activity"/>
    <property type="evidence" value="ECO:0007669"/>
    <property type="project" value="UniProtKB-ARBA"/>
</dbReference>
<evidence type="ECO:0000313" key="4">
    <source>
        <dbReference type="Proteomes" id="UP000622653"/>
    </source>
</evidence>
<dbReference type="InterPro" id="IPR050261">
    <property type="entry name" value="FrsA_esterase"/>
</dbReference>
<dbReference type="InterPro" id="IPR029058">
    <property type="entry name" value="AB_hydrolase_fold"/>
</dbReference>
<gene>
    <name evidence="3" type="ORF">IRY55_11660</name>
</gene>
<keyword evidence="4" id="KW-1185">Reference proteome</keyword>
<feature type="domain" description="Peptidase S9 prolyl oligopeptidase catalytic" evidence="2">
    <location>
        <begin position="53"/>
        <end position="245"/>
    </location>
</feature>
<dbReference type="GO" id="GO:0006508">
    <property type="term" value="P:proteolysis"/>
    <property type="evidence" value="ECO:0007669"/>
    <property type="project" value="InterPro"/>
</dbReference>
<keyword evidence="1" id="KW-0378">Hydrolase</keyword>
<proteinExistence type="predicted"/>
<evidence type="ECO:0000259" key="2">
    <source>
        <dbReference type="Pfam" id="PF00326"/>
    </source>
</evidence>
<dbReference type="AlphaFoldDB" id="A0A8J7GMY8"/>
<dbReference type="Proteomes" id="UP000622653">
    <property type="component" value="Unassembled WGS sequence"/>
</dbReference>
<dbReference type="Gene3D" id="3.40.50.1820">
    <property type="entry name" value="alpha/beta hydrolase"/>
    <property type="match status" value="1"/>
</dbReference>
<comment type="caution">
    <text evidence="3">The sequence shown here is derived from an EMBL/GenBank/DDBJ whole genome shotgun (WGS) entry which is preliminary data.</text>
</comment>
<evidence type="ECO:0000313" key="3">
    <source>
        <dbReference type="EMBL" id="MBF4502013.1"/>
    </source>
</evidence>
<dbReference type="EMBL" id="JADKPV010000007">
    <property type="protein sequence ID" value="MBF4502013.1"/>
    <property type="molecule type" value="Genomic_DNA"/>
</dbReference>
<sequence>MDIVIQIEHRNIEQIPTLIVEKEEWKGKPHPTVIFLHGFQSGKEHNLHYAYNLVNHGVRVVLPDAYLHGERDDSADFARMSANFWKIVLTSIQELKQIYHVLKEEDLLIEGKVGVGGTSMGAITTYGALASYSWIDVAVAMMGNAHYELLAQGQLDYFKKKGLQLPVDQAVIDELFQMLERVDLSKHLDRLNGRPLFIWHGEQDGIVPFSLTELLMKEITPLYEGTSHLMFMRDEEAGHAVPRPAMLKSTEWFGHYLQEADELRNEK</sequence>
<dbReference type="SUPFAM" id="SSF53474">
    <property type="entry name" value="alpha/beta-Hydrolases"/>
    <property type="match status" value="1"/>
</dbReference>
<organism evidence="3 4">
    <name type="scientific">Savagea serpentis</name>
    <dbReference type="NCBI Taxonomy" id="2785297"/>
    <lineage>
        <taxon>Bacteria</taxon>
        <taxon>Bacillati</taxon>
        <taxon>Bacillota</taxon>
        <taxon>Bacilli</taxon>
        <taxon>Bacillales</taxon>
        <taxon>Caryophanaceae</taxon>
        <taxon>Savagea</taxon>
    </lineage>
</organism>
<reference evidence="3" key="1">
    <citation type="submission" date="2020-11" db="EMBL/GenBank/DDBJ databases">
        <title>Multidrug resistant novel bacterium Savagea serpentis sp. nov., isolated from the scats of a vine snake (Ahaetulla nasuta).</title>
        <authorList>
            <person name="Venkata Ramana V."/>
            <person name="Vikas Patil S."/>
            <person name="Yogita Lugani V."/>
        </authorList>
    </citation>
    <scope>NUCLEOTIDE SEQUENCE</scope>
    <source>
        <strain evidence="3">SN6</strain>
    </source>
</reference>
<name>A0A8J7GMY8_9BACL</name>
<dbReference type="PANTHER" id="PTHR22946:SF9">
    <property type="entry name" value="POLYKETIDE TRANSFERASE AF380"/>
    <property type="match status" value="1"/>
</dbReference>
<evidence type="ECO:0000256" key="1">
    <source>
        <dbReference type="ARBA" id="ARBA00022801"/>
    </source>
</evidence>
<accession>A0A8J7GMY8</accession>
<protein>
    <submittedName>
        <fullName evidence="3">Prolyl oligopeptidase family serine peptidase</fullName>
    </submittedName>
</protein>
<dbReference type="InterPro" id="IPR001375">
    <property type="entry name" value="Peptidase_S9_cat"/>
</dbReference>
<dbReference type="Pfam" id="PF00326">
    <property type="entry name" value="Peptidase_S9"/>
    <property type="match status" value="1"/>
</dbReference>